<reference evidence="4" key="1">
    <citation type="submission" date="2023-10" db="EMBL/GenBank/DDBJ databases">
        <title>Genome assemblies of two species of porcelain crab, Petrolisthes cinctipes and Petrolisthes manimaculis (Anomura: Porcellanidae).</title>
        <authorList>
            <person name="Angst P."/>
        </authorList>
    </citation>
    <scope>NUCLEOTIDE SEQUENCE</scope>
    <source>
        <strain evidence="4">PB745_01</strain>
        <tissue evidence="4">Gill</tissue>
    </source>
</reference>
<dbReference type="Gene3D" id="1.25.40.20">
    <property type="entry name" value="Ankyrin repeat-containing domain"/>
    <property type="match status" value="2"/>
</dbReference>
<evidence type="ECO:0000313" key="5">
    <source>
        <dbReference type="Proteomes" id="UP001286313"/>
    </source>
</evidence>
<feature type="region of interest" description="Disordered" evidence="3">
    <location>
        <begin position="927"/>
        <end position="1010"/>
    </location>
</feature>
<protein>
    <recommendedName>
        <fullName evidence="6">Synphilin-1</fullName>
    </recommendedName>
</protein>
<sequence>MGTRSPRLPYSVSQERCDPEEYDFEDALDTYSLPVDATPAAAAAAAAASAAAAAAAARQGGGEVYRRPVFGSPPAVRRARRPDQPVRPPDQPTRPIDHHDHPAASCPCPLHTSAVKRSRSRERLLAMGDLEGVLSSSLGVGAPAPSSRTGAAPTGNNSNAGRSGGSGSIGGLGLPSANPSTGRTGAVNRGGKGGGGRAGRRSVHQPGFLKTVSIIDTLSELAHGPEVCCLAQEPQPRPSRTHSSSRASSSRQAAGATSAGGGGDLGDDTPPRPPGPPVLSADFQQYSEKVYDAVTAPDPDPGLRGRVTGRAPSHPQPRRRTRPQPRGEISLEDSQTISVGQEVRREDDDTGRRLRPDPRGRERGRTPDWIKRIFDIAKKGDLPSLKRSVADMEGTLIRNLSDHGGNNLLHVMAVFGHLAPLTWLITTHQVLVDALHDENKFGLTPLVCAIKYGRLRLVQWLVENTGVRDKVRCKDGERSLLHIAAKYAQEEVVSWVVEYMMVHQVPLDNKDHNGNTALHLAARTGNATVCSILLQHGGDVTLKNDLGQKAWEVCVVRGHLACAEYLCVHESGLSLATDLTRREAELEAAMADNHDLRINFKEVLGVARRLVKEREDAVRELSRLQDHMVEAHDNIIMALQVLAEENTTLRDRVNGVRQSTHAREQVESVIEYVNGLHERWQSAQKSWFGSSLVDMEHRLLLVEEAWKKLRHRSHRTVATTHHPLDVFRAKLCSIRAQGGDCRLGDLPSLCSSEESLVSLFPFSEDEDVYEGVEDYCIGSSPGQASPARPTTLTSTPVRPSSTGGGESRAHTLPPRLDALPPRSGTRPEASQDPDYLSRSEVALSDTPSAVPDASSRTPTSKGKEGSTRPYWADASLGPGLGLISEQLGGGSTPGERLGREEISARLRELALTSESGSCSVMEVLVPSTDESDAPPEDETGPPDSQSGSRGLPLPRASEESSSGETQALRPSQDRRQKRGPRSRHDTNDNCGRSSEVATTSSESGGDSCGVKLQESRDLHLHNAISPEHKHFLVNETSPGAAAADVSDACGQRHLCDGEGVEVGKEPPGVYKRKGFLHKFSIKPRWPSKRKVKTVRKVPEISARDFQETYGVRESTLSLADTDAHTTTESNTSSSQEYSNSSEESSIGKPTTSTTTITSSTTNTSTITSRVSDLPEAEAARHRSRSGDTGSGSVASSSVGAPPPSPPPLPIRRKLLAEEVTSPSPPSSPAVPELTSLEDGLPPVPEEATLKLGGEARSLATSEDSGIVARPASSASKSDSVSRPESSSSSFPPFKSDFPLQKGFALTQDLLPTPDSSTAGRMSPAPSEVSKTESALSPPSHASDVSKSESARQLSLGKGSVGGSTSVSSKEGSASSSSDYSLTLLPLKKQINVKTAAIIDISCEQKTKKPESPGSLDPSPRSDGASTKKEEKPWYELSDEESDILLPDRLTTKVIPRHSSSEDETEVC</sequence>
<feature type="compositionally biased region" description="Low complexity" evidence="3">
    <location>
        <begin position="1272"/>
        <end position="1298"/>
    </location>
</feature>
<feature type="region of interest" description="Disordered" evidence="3">
    <location>
        <begin position="231"/>
        <end position="281"/>
    </location>
</feature>
<keyword evidence="5" id="KW-1185">Reference proteome</keyword>
<proteinExistence type="predicted"/>
<feature type="region of interest" description="Disordered" evidence="3">
    <location>
        <begin position="1116"/>
        <end position="1380"/>
    </location>
</feature>
<dbReference type="PROSITE" id="PS50297">
    <property type="entry name" value="ANK_REP_REGION"/>
    <property type="match status" value="1"/>
</dbReference>
<gene>
    <name evidence="4" type="ORF">Pcinc_014081</name>
</gene>
<feature type="compositionally biased region" description="Gly residues" evidence="3">
    <location>
        <begin position="188"/>
        <end position="197"/>
    </location>
</feature>
<dbReference type="InterPro" id="IPR036770">
    <property type="entry name" value="Ankyrin_rpt-contain_sf"/>
</dbReference>
<evidence type="ECO:0000256" key="1">
    <source>
        <dbReference type="PROSITE-ProRule" id="PRU00023"/>
    </source>
</evidence>
<feature type="compositionally biased region" description="Low complexity" evidence="3">
    <location>
        <begin position="1126"/>
        <end position="1168"/>
    </location>
</feature>
<name>A0AAE1KPL1_PETCI</name>
<evidence type="ECO:0000313" key="4">
    <source>
        <dbReference type="EMBL" id="KAK3881481.1"/>
    </source>
</evidence>
<feature type="region of interest" description="Disordered" evidence="3">
    <location>
        <begin position="293"/>
        <end position="366"/>
    </location>
</feature>
<dbReference type="InterPro" id="IPR040133">
    <property type="entry name" value="SNCAIP"/>
</dbReference>
<feature type="compositionally biased region" description="Acidic residues" evidence="3">
    <location>
        <begin position="929"/>
        <end position="940"/>
    </location>
</feature>
<feature type="compositionally biased region" description="Basic and acidic residues" evidence="3">
    <location>
        <begin position="342"/>
        <end position="366"/>
    </location>
</feature>
<feature type="coiled-coil region" evidence="2">
    <location>
        <begin position="607"/>
        <end position="634"/>
    </location>
</feature>
<feature type="compositionally biased region" description="Polar residues" evidence="3">
    <location>
        <begin position="780"/>
        <end position="801"/>
    </location>
</feature>
<evidence type="ECO:0008006" key="6">
    <source>
        <dbReference type="Google" id="ProtNLM"/>
    </source>
</evidence>
<feature type="compositionally biased region" description="Low complexity" evidence="3">
    <location>
        <begin position="241"/>
        <end position="257"/>
    </location>
</feature>
<keyword evidence="1" id="KW-0040">ANK repeat</keyword>
<dbReference type="GO" id="GO:0031625">
    <property type="term" value="F:ubiquitin protein ligase binding"/>
    <property type="evidence" value="ECO:0007669"/>
    <property type="project" value="TreeGrafter"/>
</dbReference>
<accession>A0AAE1KPL1</accession>
<comment type="caution">
    <text evidence="4">The sequence shown here is derived from an EMBL/GenBank/DDBJ whole genome shotgun (WGS) entry which is preliminary data.</text>
</comment>
<feature type="compositionally biased region" description="Polar residues" evidence="3">
    <location>
        <begin position="959"/>
        <end position="969"/>
    </location>
</feature>
<feature type="compositionally biased region" description="Polar residues" evidence="3">
    <location>
        <begin position="988"/>
        <end position="1004"/>
    </location>
</feature>
<keyword evidence="2" id="KW-0175">Coiled coil</keyword>
<dbReference type="Pfam" id="PF12796">
    <property type="entry name" value="Ank_2"/>
    <property type="match status" value="1"/>
</dbReference>
<feature type="region of interest" description="Disordered" evidence="3">
    <location>
        <begin position="775"/>
        <end position="873"/>
    </location>
</feature>
<feature type="region of interest" description="Disordered" evidence="3">
    <location>
        <begin position="135"/>
        <end position="207"/>
    </location>
</feature>
<dbReference type="PANTHER" id="PTHR22882:SF3">
    <property type="entry name" value="SYNPHILIN-1"/>
    <property type="match status" value="1"/>
</dbReference>
<dbReference type="Proteomes" id="UP001286313">
    <property type="component" value="Unassembled WGS sequence"/>
</dbReference>
<feature type="region of interest" description="Disordered" evidence="3">
    <location>
        <begin position="58"/>
        <end position="114"/>
    </location>
</feature>
<evidence type="ECO:0000256" key="2">
    <source>
        <dbReference type="SAM" id="Coils"/>
    </source>
</evidence>
<feature type="compositionally biased region" description="Gly residues" evidence="3">
    <location>
        <begin position="162"/>
        <end position="173"/>
    </location>
</feature>
<dbReference type="PANTHER" id="PTHR22882">
    <property type="entry name" value="SYNPHILIN-1"/>
    <property type="match status" value="1"/>
</dbReference>
<dbReference type="EMBL" id="JAWQEG010001214">
    <property type="protein sequence ID" value="KAK3881481.1"/>
    <property type="molecule type" value="Genomic_DNA"/>
</dbReference>
<feature type="compositionally biased region" description="Pro residues" evidence="3">
    <location>
        <begin position="1200"/>
        <end position="1209"/>
    </location>
</feature>
<dbReference type="SMART" id="SM00248">
    <property type="entry name" value="ANK"/>
    <property type="match status" value="4"/>
</dbReference>
<dbReference type="PROSITE" id="PS50088">
    <property type="entry name" value="ANK_REPEAT"/>
    <property type="match status" value="1"/>
</dbReference>
<organism evidence="4 5">
    <name type="scientific">Petrolisthes cinctipes</name>
    <name type="common">Flat porcelain crab</name>
    <dbReference type="NCBI Taxonomy" id="88211"/>
    <lineage>
        <taxon>Eukaryota</taxon>
        <taxon>Metazoa</taxon>
        <taxon>Ecdysozoa</taxon>
        <taxon>Arthropoda</taxon>
        <taxon>Crustacea</taxon>
        <taxon>Multicrustacea</taxon>
        <taxon>Malacostraca</taxon>
        <taxon>Eumalacostraca</taxon>
        <taxon>Eucarida</taxon>
        <taxon>Decapoda</taxon>
        <taxon>Pleocyemata</taxon>
        <taxon>Anomura</taxon>
        <taxon>Galatheoidea</taxon>
        <taxon>Porcellanidae</taxon>
        <taxon>Petrolisthes</taxon>
    </lineage>
</organism>
<feature type="region of interest" description="Disordered" evidence="3">
    <location>
        <begin position="1402"/>
        <end position="1467"/>
    </location>
</feature>
<feature type="compositionally biased region" description="Low complexity" evidence="3">
    <location>
        <begin position="1353"/>
        <end position="1380"/>
    </location>
</feature>
<feature type="compositionally biased region" description="Low complexity" evidence="3">
    <location>
        <begin position="1190"/>
        <end position="1199"/>
    </location>
</feature>
<evidence type="ECO:0000256" key="3">
    <source>
        <dbReference type="SAM" id="MobiDB-lite"/>
    </source>
</evidence>
<feature type="repeat" description="ANK" evidence="1">
    <location>
        <begin position="513"/>
        <end position="545"/>
    </location>
</feature>
<dbReference type="InterPro" id="IPR002110">
    <property type="entry name" value="Ankyrin_rpt"/>
</dbReference>
<dbReference type="SUPFAM" id="SSF48403">
    <property type="entry name" value="Ankyrin repeat"/>
    <property type="match status" value="1"/>
</dbReference>